<organism evidence="2 3">
    <name type="scientific">Portunus trituberculatus</name>
    <name type="common">Swimming crab</name>
    <name type="synonym">Neptunus trituberculatus</name>
    <dbReference type="NCBI Taxonomy" id="210409"/>
    <lineage>
        <taxon>Eukaryota</taxon>
        <taxon>Metazoa</taxon>
        <taxon>Ecdysozoa</taxon>
        <taxon>Arthropoda</taxon>
        <taxon>Crustacea</taxon>
        <taxon>Multicrustacea</taxon>
        <taxon>Malacostraca</taxon>
        <taxon>Eumalacostraca</taxon>
        <taxon>Eucarida</taxon>
        <taxon>Decapoda</taxon>
        <taxon>Pleocyemata</taxon>
        <taxon>Brachyura</taxon>
        <taxon>Eubrachyura</taxon>
        <taxon>Portunoidea</taxon>
        <taxon>Portunidae</taxon>
        <taxon>Portuninae</taxon>
        <taxon>Portunus</taxon>
    </lineage>
</organism>
<sequence>MERTTNTVPQVLGGMLNQPSSEAVRQVRWSAQLMSERPPWAIPSTTAATASSTSTAARCLRRELHPKD</sequence>
<protein>
    <submittedName>
        <fullName evidence="2">Uncharacterized protein</fullName>
    </submittedName>
</protein>
<evidence type="ECO:0000256" key="1">
    <source>
        <dbReference type="SAM" id="MobiDB-lite"/>
    </source>
</evidence>
<gene>
    <name evidence="2" type="ORF">E2C01_000453</name>
</gene>
<evidence type="ECO:0000313" key="2">
    <source>
        <dbReference type="EMBL" id="MPC07885.1"/>
    </source>
</evidence>
<dbReference type="Proteomes" id="UP000324222">
    <property type="component" value="Unassembled WGS sequence"/>
</dbReference>
<name>A0A5B7CEZ6_PORTR</name>
<comment type="caution">
    <text evidence="2">The sequence shown here is derived from an EMBL/GenBank/DDBJ whole genome shotgun (WGS) entry which is preliminary data.</text>
</comment>
<feature type="compositionally biased region" description="Low complexity" evidence="1">
    <location>
        <begin position="44"/>
        <end position="57"/>
    </location>
</feature>
<dbReference type="AlphaFoldDB" id="A0A5B7CEZ6"/>
<proteinExistence type="predicted"/>
<feature type="region of interest" description="Disordered" evidence="1">
    <location>
        <begin position="1"/>
        <end position="20"/>
    </location>
</feature>
<accession>A0A5B7CEZ6</accession>
<feature type="region of interest" description="Disordered" evidence="1">
    <location>
        <begin position="43"/>
        <end position="68"/>
    </location>
</feature>
<evidence type="ECO:0000313" key="3">
    <source>
        <dbReference type="Proteomes" id="UP000324222"/>
    </source>
</evidence>
<keyword evidence="3" id="KW-1185">Reference proteome</keyword>
<dbReference type="EMBL" id="VSRR010000011">
    <property type="protein sequence ID" value="MPC07885.1"/>
    <property type="molecule type" value="Genomic_DNA"/>
</dbReference>
<reference evidence="2 3" key="1">
    <citation type="submission" date="2019-05" db="EMBL/GenBank/DDBJ databases">
        <title>Another draft genome of Portunus trituberculatus and its Hox gene families provides insights of decapod evolution.</title>
        <authorList>
            <person name="Jeong J.-H."/>
            <person name="Song I."/>
            <person name="Kim S."/>
            <person name="Choi T."/>
            <person name="Kim D."/>
            <person name="Ryu S."/>
            <person name="Kim W."/>
        </authorList>
    </citation>
    <scope>NUCLEOTIDE SEQUENCE [LARGE SCALE GENOMIC DNA]</scope>
    <source>
        <tissue evidence="2">Muscle</tissue>
    </source>
</reference>